<comment type="caution">
    <text evidence="2">The sequence shown here is derived from an EMBL/GenBank/DDBJ whole genome shotgun (WGS) entry which is preliminary data.</text>
</comment>
<feature type="region of interest" description="Disordered" evidence="1">
    <location>
        <begin position="101"/>
        <end position="121"/>
    </location>
</feature>
<organism evidence="2 3">
    <name type="scientific">Gomphillus americanus</name>
    <dbReference type="NCBI Taxonomy" id="1940652"/>
    <lineage>
        <taxon>Eukaryota</taxon>
        <taxon>Fungi</taxon>
        <taxon>Dikarya</taxon>
        <taxon>Ascomycota</taxon>
        <taxon>Pezizomycotina</taxon>
        <taxon>Lecanoromycetes</taxon>
        <taxon>OSLEUM clade</taxon>
        <taxon>Ostropomycetidae</taxon>
        <taxon>Ostropales</taxon>
        <taxon>Graphidaceae</taxon>
        <taxon>Gomphilloideae</taxon>
        <taxon>Gomphillus</taxon>
    </lineage>
</organism>
<proteinExistence type="predicted"/>
<evidence type="ECO:0000313" key="3">
    <source>
        <dbReference type="Proteomes" id="UP000664169"/>
    </source>
</evidence>
<reference evidence="2" key="1">
    <citation type="submission" date="2021-03" db="EMBL/GenBank/DDBJ databases">
        <authorList>
            <person name="Tagirdzhanova G."/>
        </authorList>
    </citation>
    <scope>NUCLEOTIDE SEQUENCE</scope>
</reference>
<evidence type="ECO:0000313" key="2">
    <source>
        <dbReference type="EMBL" id="CAF9908104.1"/>
    </source>
</evidence>
<evidence type="ECO:0000256" key="1">
    <source>
        <dbReference type="SAM" id="MobiDB-lite"/>
    </source>
</evidence>
<accession>A0A8H3EKA1</accession>
<keyword evidence="3" id="KW-1185">Reference proteome</keyword>
<protein>
    <submittedName>
        <fullName evidence="2">Uncharacterized protein</fullName>
    </submittedName>
</protein>
<dbReference type="EMBL" id="CAJPDQ010000004">
    <property type="protein sequence ID" value="CAF9908104.1"/>
    <property type="molecule type" value="Genomic_DNA"/>
</dbReference>
<dbReference type="AlphaFoldDB" id="A0A8H3EKA1"/>
<gene>
    <name evidence="2" type="ORF">GOMPHAMPRED_006070</name>
</gene>
<sequence length="121" mass="14003">MIGMLRLESFEKSFRNKNSSDSSQQQYHSKSQFMDFKLSSEVLQTTLRIPDTAIVTMRLSLTVRLDFMLEWVEYEFKSGQLSLTQVTTLFDTEIQSTFTTDDEIKDDSKQHSTGYAEGMMS</sequence>
<name>A0A8H3EKA1_9LECA</name>
<dbReference type="Proteomes" id="UP000664169">
    <property type="component" value="Unassembled WGS sequence"/>
</dbReference>